<dbReference type="Gene3D" id="3.30.230.30">
    <property type="entry name" value="Impact, N-terminal domain"/>
    <property type="match status" value="1"/>
</dbReference>
<dbReference type="AlphaFoldDB" id="A0A9X8ULP1"/>
<dbReference type="InterPro" id="IPR020569">
    <property type="entry name" value="UPF0029_Impact_CS"/>
</dbReference>
<dbReference type="InterPro" id="IPR001498">
    <property type="entry name" value="Impact_N"/>
</dbReference>
<dbReference type="GO" id="GO:0005737">
    <property type="term" value="C:cytoplasm"/>
    <property type="evidence" value="ECO:0007669"/>
    <property type="project" value="TreeGrafter"/>
</dbReference>
<dbReference type="Pfam" id="PF01205">
    <property type="entry name" value="Impact_N"/>
    <property type="match status" value="1"/>
</dbReference>
<organism evidence="4 5">
    <name type="scientific">Harryflintia acetispora</name>
    <dbReference type="NCBI Taxonomy" id="1849041"/>
    <lineage>
        <taxon>Bacteria</taxon>
        <taxon>Bacillati</taxon>
        <taxon>Bacillota</taxon>
        <taxon>Clostridia</taxon>
        <taxon>Eubacteriales</taxon>
        <taxon>Oscillospiraceae</taxon>
        <taxon>Harryflintia</taxon>
    </lineage>
</organism>
<dbReference type="PROSITE" id="PS00910">
    <property type="entry name" value="UPF0029"/>
    <property type="match status" value="1"/>
</dbReference>
<evidence type="ECO:0000259" key="3">
    <source>
        <dbReference type="Pfam" id="PF09186"/>
    </source>
</evidence>
<evidence type="ECO:0000313" key="5">
    <source>
        <dbReference type="Proteomes" id="UP000294682"/>
    </source>
</evidence>
<reference evidence="4 5" key="1">
    <citation type="submission" date="2019-03" db="EMBL/GenBank/DDBJ databases">
        <title>Genomic Encyclopedia of Type Strains, Phase IV (KMG-IV): sequencing the most valuable type-strain genomes for metagenomic binning, comparative biology and taxonomic classification.</title>
        <authorList>
            <person name="Goeker M."/>
        </authorList>
    </citation>
    <scope>NUCLEOTIDE SEQUENCE [LARGE SCALE GENOMIC DNA]</scope>
    <source>
        <strain evidence="4 5">DSM 100433</strain>
    </source>
</reference>
<comment type="similarity">
    <text evidence="1">Belongs to the IMPACT family.</text>
</comment>
<name>A0A9X8ULP1_9FIRM</name>
<dbReference type="InterPro" id="IPR036956">
    <property type="entry name" value="Impact_N_sf"/>
</dbReference>
<evidence type="ECO:0000256" key="1">
    <source>
        <dbReference type="ARBA" id="ARBA00007665"/>
    </source>
</evidence>
<dbReference type="PANTHER" id="PTHR16301:SF20">
    <property type="entry name" value="IMPACT FAMILY MEMBER YIGZ"/>
    <property type="match status" value="1"/>
</dbReference>
<sequence length="206" mass="22897">MDYRTIRQEASDEFTERRSRFIGTARPVQHEAEATEWIAGLRQKYWDASHNVYAYILREGNLRRYSDDGEPQGTAGLPVLDVLQKEGLCDLCVVVTRYFGGILLGGGGLVRAYSHSAKLAVDAAGIKTMRPCAVLELDCDYSLYGKISYLLPQFGVKTLGSDFGAAVHLRLLIAAGRKEGFVKQLQELSSDTVHPYLVEECFAELD</sequence>
<feature type="domain" description="Impact N-terminal" evidence="2">
    <location>
        <begin position="17"/>
        <end position="120"/>
    </location>
</feature>
<dbReference type="Proteomes" id="UP000294682">
    <property type="component" value="Unassembled WGS sequence"/>
</dbReference>
<dbReference type="GO" id="GO:0006446">
    <property type="term" value="P:regulation of translational initiation"/>
    <property type="evidence" value="ECO:0007669"/>
    <property type="project" value="TreeGrafter"/>
</dbReference>
<comment type="caution">
    <text evidence="4">The sequence shown here is derived from an EMBL/GenBank/DDBJ whole genome shotgun (WGS) entry which is preliminary data.</text>
</comment>
<evidence type="ECO:0000313" key="4">
    <source>
        <dbReference type="EMBL" id="TCL45421.1"/>
    </source>
</evidence>
<dbReference type="SUPFAM" id="SSF54980">
    <property type="entry name" value="EF-G C-terminal domain-like"/>
    <property type="match status" value="1"/>
</dbReference>
<dbReference type="InterPro" id="IPR035647">
    <property type="entry name" value="EFG_III/V"/>
</dbReference>
<dbReference type="InterPro" id="IPR015269">
    <property type="entry name" value="UPF0029_Impact_C"/>
</dbReference>
<keyword evidence="5" id="KW-1185">Reference proteome</keyword>
<dbReference type="RefSeq" id="WP_286170666.1">
    <property type="nucleotide sequence ID" value="NZ_JADNAH010000017.1"/>
</dbReference>
<dbReference type="Gene3D" id="3.30.70.240">
    <property type="match status" value="1"/>
</dbReference>
<accession>A0A9X8ULP1</accession>
<dbReference type="InterPro" id="IPR020568">
    <property type="entry name" value="Ribosomal_Su5_D2-typ_SF"/>
</dbReference>
<dbReference type="EMBL" id="SLUK01000001">
    <property type="protein sequence ID" value="TCL45421.1"/>
    <property type="molecule type" value="Genomic_DNA"/>
</dbReference>
<dbReference type="PANTHER" id="PTHR16301">
    <property type="entry name" value="IMPACT-RELATED"/>
    <property type="match status" value="1"/>
</dbReference>
<dbReference type="SUPFAM" id="SSF54211">
    <property type="entry name" value="Ribosomal protein S5 domain 2-like"/>
    <property type="match status" value="1"/>
</dbReference>
<gene>
    <name evidence="4" type="ORF">EDD78_101404</name>
</gene>
<protein>
    <submittedName>
        <fullName evidence="4">YigZ family protein</fullName>
    </submittedName>
</protein>
<dbReference type="InterPro" id="IPR023582">
    <property type="entry name" value="Impact"/>
</dbReference>
<evidence type="ECO:0000259" key="2">
    <source>
        <dbReference type="Pfam" id="PF01205"/>
    </source>
</evidence>
<dbReference type="Pfam" id="PF09186">
    <property type="entry name" value="DUF1949"/>
    <property type="match status" value="1"/>
</dbReference>
<feature type="domain" description="UPF0029" evidence="3">
    <location>
        <begin position="137"/>
        <end position="191"/>
    </location>
</feature>
<proteinExistence type="inferred from homology"/>